<dbReference type="EMBL" id="KK915031">
    <property type="protein sequence ID" value="KDP24892.1"/>
    <property type="molecule type" value="Genomic_DNA"/>
</dbReference>
<feature type="chain" id="PRO_5001642032" description="Leucine-rich repeat-containing N-terminal plant-type domain-containing protein" evidence="2">
    <location>
        <begin position="24"/>
        <end position="359"/>
    </location>
</feature>
<dbReference type="FunFam" id="3.80.10.10:FF:001022">
    <property type="entry name" value="Probable LRR receptor-like serine/threonine-protein kinase At1g53420"/>
    <property type="match status" value="1"/>
</dbReference>
<dbReference type="Gene3D" id="3.80.10.10">
    <property type="entry name" value="Ribonuclease Inhibitor"/>
    <property type="match status" value="3"/>
</dbReference>
<keyword evidence="4" id="KW-1185">Reference proteome</keyword>
<name>A0A067JLX8_JATCU</name>
<dbReference type="SUPFAM" id="SSF52058">
    <property type="entry name" value="L domain-like"/>
    <property type="match status" value="1"/>
</dbReference>
<dbReference type="STRING" id="180498.A0A067JLX8"/>
<protein>
    <recommendedName>
        <fullName evidence="5">Leucine-rich repeat-containing N-terminal plant-type domain-containing protein</fullName>
    </recommendedName>
</protein>
<dbReference type="OrthoDB" id="1897577at2759"/>
<dbReference type="InterPro" id="IPR051824">
    <property type="entry name" value="LRR_Rcpt-Like_S/T_Kinase"/>
</dbReference>
<evidence type="ECO:0000256" key="2">
    <source>
        <dbReference type="SAM" id="SignalP"/>
    </source>
</evidence>
<evidence type="ECO:0000313" key="4">
    <source>
        <dbReference type="Proteomes" id="UP000027138"/>
    </source>
</evidence>
<sequence length="359" mass="39413">MLSFRLLVASVTIFCFTSLVLEAAELPNDEVEGLREIGKTLGKTDWNFSVDPCSRQSGWANPATGQDNNITCDCSFSNGTICHVIFMYVSAPLAKKSLKSQNLQGMLPTDLSKLPYLKDIDLTRNYLNGTIPSTWGSTQLEVISLLGNRLTGPIPKEIGNISTLREFVVEYNQLSGELPQELGNLNNIRRMLLSSNNFSGQLPETFANLTTLEDFRIGDNQFTGQIPSLIQNWTNITKLVIQASGLSGPIPSGISILTKMSDLRISDLSNGTEISFPPLSNLKNLKILILRSCNIVGQLPPYLGQFTKLISTLDLSFNKLTGPIPSSFSSLSKTDFIYFTGNMLSGTVPDWIIRNGNSM</sequence>
<dbReference type="PANTHER" id="PTHR48006:SF81">
    <property type="entry name" value="PROTEIN KINASE DOMAIN-CONTAINING PROTEIN"/>
    <property type="match status" value="1"/>
</dbReference>
<dbReference type="AlphaFoldDB" id="A0A067JLX8"/>
<dbReference type="InterPro" id="IPR032675">
    <property type="entry name" value="LRR_dom_sf"/>
</dbReference>
<accession>A0A067JLX8</accession>
<evidence type="ECO:0000256" key="1">
    <source>
        <dbReference type="ARBA" id="ARBA00004479"/>
    </source>
</evidence>
<keyword evidence="2" id="KW-0732">Signal</keyword>
<dbReference type="Pfam" id="PF00560">
    <property type="entry name" value="LRR_1"/>
    <property type="match status" value="5"/>
</dbReference>
<evidence type="ECO:0008006" key="5">
    <source>
        <dbReference type="Google" id="ProtNLM"/>
    </source>
</evidence>
<dbReference type="Proteomes" id="UP000027138">
    <property type="component" value="Unassembled WGS sequence"/>
</dbReference>
<dbReference type="GO" id="GO:0016020">
    <property type="term" value="C:membrane"/>
    <property type="evidence" value="ECO:0007669"/>
    <property type="project" value="UniProtKB-SubCell"/>
</dbReference>
<feature type="signal peptide" evidence="2">
    <location>
        <begin position="1"/>
        <end position="23"/>
    </location>
</feature>
<organism evidence="3 4">
    <name type="scientific">Jatropha curcas</name>
    <name type="common">Barbados nut</name>
    <dbReference type="NCBI Taxonomy" id="180498"/>
    <lineage>
        <taxon>Eukaryota</taxon>
        <taxon>Viridiplantae</taxon>
        <taxon>Streptophyta</taxon>
        <taxon>Embryophyta</taxon>
        <taxon>Tracheophyta</taxon>
        <taxon>Spermatophyta</taxon>
        <taxon>Magnoliopsida</taxon>
        <taxon>eudicotyledons</taxon>
        <taxon>Gunneridae</taxon>
        <taxon>Pentapetalae</taxon>
        <taxon>rosids</taxon>
        <taxon>fabids</taxon>
        <taxon>Malpighiales</taxon>
        <taxon>Euphorbiaceae</taxon>
        <taxon>Crotonoideae</taxon>
        <taxon>Jatropheae</taxon>
        <taxon>Jatropha</taxon>
    </lineage>
</organism>
<evidence type="ECO:0000313" key="3">
    <source>
        <dbReference type="EMBL" id="KDP24892.1"/>
    </source>
</evidence>
<dbReference type="InterPro" id="IPR001611">
    <property type="entry name" value="Leu-rich_rpt"/>
</dbReference>
<gene>
    <name evidence="3" type="ORF">JCGZ_25154</name>
</gene>
<reference evidence="3 4" key="1">
    <citation type="journal article" date="2014" name="PLoS ONE">
        <title>Global Analysis of Gene Expression Profiles in Physic Nut (Jatropha curcas L.) Seedlings Exposed to Salt Stress.</title>
        <authorList>
            <person name="Zhang L."/>
            <person name="Zhang C."/>
            <person name="Wu P."/>
            <person name="Chen Y."/>
            <person name="Li M."/>
            <person name="Jiang H."/>
            <person name="Wu G."/>
        </authorList>
    </citation>
    <scope>NUCLEOTIDE SEQUENCE [LARGE SCALE GENOMIC DNA]</scope>
    <source>
        <strain evidence="4">cv. GZQX0401</strain>
        <tissue evidence="3">Young leaves</tissue>
    </source>
</reference>
<dbReference type="PANTHER" id="PTHR48006">
    <property type="entry name" value="LEUCINE-RICH REPEAT-CONTAINING PROTEIN DDB_G0281931-RELATED"/>
    <property type="match status" value="1"/>
</dbReference>
<proteinExistence type="predicted"/>
<comment type="subcellular location">
    <subcellularLocation>
        <location evidence="1">Membrane</location>
        <topology evidence="1">Single-pass type I membrane protein</topology>
    </subcellularLocation>
</comment>